<reference evidence="1" key="1">
    <citation type="submission" date="2023-07" db="EMBL/GenBank/DDBJ databases">
        <authorList>
            <consortium name="AG Swart"/>
            <person name="Singh M."/>
            <person name="Singh A."/>
            <person name="Seah K."/>
            <person name="Emmerich C."/>
        </authorList>
    </citation>
    <scope>NUCLEOTIDE SEQUENCE</scope>
    <source>
        <strain evidence="1">DP1</strain>
    </source>
</reference>
<protein>
    <submittedName>
        <fullName evidence="1">Uncharacterized protein</fullName>
    </submittedName>
</protein>
<gene>
    <name evidence="1" type="ORF">ECRASSUSDP1_LOCUS1204</name>
</gene>
<dbReference type="AlphaFoldDB" id="A0AAD1X738"/>
<organism evidence="1 2">
    <name type="scientific">Euplotes crassus</name>
    <dbReference type="NCBI Taxonomy" id="5936"/>
    <lineage>
        <taxon>Eukaryota</taxon>
        <taxon>Sar</taxon>
        <taxon>Alveolata</taxon>
        <taxon>Ciliophora</taxon>
        <taxon>Intramacronucleata</taxon>
        <taxon>Spirotrichea</taxon>
        <taxon>Hypotrichia</taxon>
        <taxon>Euplotida</taxon>
        <taxon>Euplotidae</taxon>
        <taxon>Moneuplotes</taxon>
    </lineage>
</organism>
<sequence length="681" mass="79600">MEVDQYQEMNTLTMVINKFKDLSLEVELQSDLTDKNVASEAKRFVRQEALNSSNPEPIQEICAIMKEFEQGEAIGEIHKIIPLLLIEGKQVLEFCEILEKVLISYQNIDKSDYIKISLYLKICAVALVLMNIDSKKFHKNYKHLLCEEVKDCLMFIHYLLLDPEILDHTADIINSVEFLIIKCINDKVYENNELFEKCEEIIYNLVLNPSKCYESCSYNLVAALNYASTDDYHQNFIEYFLQTLISLQKERETMKNVEFQKLKKIIATKIGGAVSLFITPVEEKSPPGLEIVLNYILQNSIRKNGIGIAFMVMSKLSILGPNDPEEKYKDKVEKGIEIYLHLLSEQYADWNDDNKVMYLLPRLIMYIKPLEFFLKLYVTNNYNQCKETPEKIHGYAQIEELIEKLSSFMVKTSQTILKLNEKKSEKESISCSLLEMLLNIIDYLTNYSGCCISFSLFVRILTILKLNFMQDNNLGPLLFRVLKMFSRIQDSADDEKMEKLTKPIQECVNYISKSPDIISFIAMIEYLRDFLQKFDNSDMKIKCKDDYAWKCLDDILTYDYINREEIDLAEYGKNVISKAFCEILKQDLSNNSRIDHSEFIPHYYAKLNKKFGIKHIVDCCFMHFENTSEAFKKKSLEEKVKIKQDCELLLFKNIIQIETDEMEFNKQEAIKVISMHLKETQ</sequence>
<dbReference type="EMBL" id="CAMPGE010001140">
    <property type="protein sequence ID" value="CAI2359910.1"/>
    <property type="molecule type" value="Genomic_DNA"/>
</dbReference>
<accession>A0AAD1X738</accession>
<proteinExistence type="predicted"/>
<evidence type="ECO:0000313" key="1">
    <source>
        <dbReference type="EMBL" id="CAI2359910.1"/>
    </source>
</evidence>
<dbReference type="Proteomes" id="UP001295684">
    <property type="component" value="Unassembled WGS sequence"/>
</dbReference>
<name>A0AAD1X738_EUPCR</name>
<comment type="caution">
    <text evidence="1">The sequence shown here is derived from an EMBL/GenBank/DDBJ whole genome shotgun (WGS) entry which is preliminary data.</text>
</comment>
<keyword evidence="2" id="KW-1185">Reference proteome</keyword>
<evidence type="ECO:0000313" key="2">
    <source>
        <dbReference type="Proteomes" id="UP001295684"/>
    </source>
</evidence>